<dbReference type="InterPro" id="IPR003961">
    <property type="entry name" value="FN3_dom"/>
</dbReference>
<dbReference type="AlphaFoldDB" id="A0ABD0NL62"/>
<reference evidence="2 3" key="1">
    <citation type="submission" date="2024-05" db="EMBL/GenBank/DDBJ databases">
        <title>Genome sequencing and assembly of Indian major carp, Cirrhinus mrigala (Hamilton, 1822).</title>
        <authorList>
            <person name="Mohindra V."/>
            <person name="Chowdhury L.M."/>
            <person name="Lal K."/>
            <person name="Jena J.K."/>
        </authorList>
    </citation>
    <scope>NUCLEOTIDE SEQUENCE [LARGE SCALE GENOMIC DNA]</scope>
    <source>
        <strain evidence="2">CM1030</strain>
        <tissue evidence="2">Blood</tissue>
    </source>
</reference>
<evidence type="ECO:0000313" key="2">
    <source>
        <dbReference type="EMBL" id="KAL0162704.1"/>
    </source>
</evidence>
<feature type="domain" description="Fibronectin type-III" evidence="1">
    <location>
        <begin position="1"/>
        <end position="55"/>
    </location>
</feature>
<dbReference type="Proteomes" id="UP001529510">
    <property type="component" value="Unassembled WGS sequence"/>
</dbReference>
<comment type="caution">
    <text evidence="2">The sequence shown here is derived from an EMBL/GenBank/DDBJ whole genome shotgun (WGS) entry which is preliminary data.</text>
</comment>
<evidence type="ECO:0000313" key="3">
    <source>
        <dbReference type="Proteomes" id="UP001529510"/>
    </source>
</evidence>
<organism evidence="2 3">
    <name type="scientific">Cirrhinus mrigala</name>
    <name type="common">Mrigala</name>
    <dbReference type="NCBI Taxonomy" id="683832"/>
    <lineage>
        <taxon>Eukaryota</taxon>
        <taxon>Metazoa</taxon>
        <taxon>Chordata</taxon>
        <taxon>Craniata</taxon>
        <taxon>Vertebrata</taxon>
        <taxon>Euteleostomi</taxon>
        <taxon>Actinopterygii</taxon>
        <taxon>Neopterygii</taxon>
        <taxon>Teleostei</taxon>
        <taxon>Ostariophysi</taxon>
        <taxon>Cypriniformes</taxon>
        <taxon>Cyprinidae</taxon>
        <taxon>Labeoninae</taxon>
        <taxon>Labeonini</taxon>
        <taxon>Cirrhinus</taxon>
    </lineage>
</organism>
<dbReference type="FunFam" id="2.60.40.10:FF:000173">
    <property type="entry name" value="Neural cell adhesion molecule 1"/>
    <property type="match status" value="1"/>
</dbReference>
<keyword evidence="3" id="KW-1185">Reference proteome</keyword>
<proteinExistence type="predicted"/>
<evidence type="ECO:0000259" key="1">
    <source>
        <dbReference type="PROSITE" id="PS50853"/>
    </source>
</evidence>
<dbReference type="InterPro" id="IPR036116">
    <property type="entry name" value="FN3_sf"/>
</dbReference>
<feature type="non-terminal residue" evidence="2">
    <location>
        <position position="1"/>
    </location>
</feature>
<sequence length="55" mass="6190">VPSAPSIERVEPYSSTAMVEFDEPASSGGVPILKYKAEWRIAGQDWTDREYEVED</sequence>
<dbReference type="EMBL" id="JAMKFB020000021">
    <property type="protein sequence ID" value="KAL0162704.1"/>
    <property type="molecule type" value="Genomic_DNA"/>
</dbReference>
<protein>
    <recommendedName>
        <fullName evidence="1">Fibronectin type-III domain-containing protein</fullName>
    </recommendedName>
</protein>
<dbReference type="Gene3D" id="2.60.40.10">
    <property type="entry name" value="Immunoglobulins"/>
    <property type="match status" value="1"/>
</dbReference>
<dbReference type="InterPro" id="IPR013783">
    <property type="entry name" value="Ig-like_fold"/>
</dbReference>
<name>A0ABD0NL62_CIRMR</name>
<dbReference type="SUPFAM" id="SSF49265">
    <property type="entry name" value="Fibronectin type III"/>
    <property type="match status" value="1"/>
</dbReference>
<feature type="non-terminal residue" evidence="2">
    <location>
        <position position="55"/>
    </location>
</feature>
<gene>
    <name evidence="2" type="ORF">M9458_042100</name>
</gene>
<accession>A0ABD0NL62</accession>
<dbReference type="PROSITE" id="PS50853">
    <property type="entry name" value="FN3"/>
    <property type="match status" value="1"/>
</dbReference>